<accession>A0A2K9P1H8</accession>
<dbReference type="NCBIfam" id="TIGR00580">
    <property type="entry name" value="mfd"/>
    <property type="match status" value="1"/>
</dbReference>
<dbReference type="GO" id="GO:0005737">
    <property type="term" value="C:cytoplasm"/>
    <property type="evidence" value="ECO:0007669"/>
    <property type="project" value="UniProtKB-SubCell"/>
</dbReference>
<dbReference type="AlphaFoldDB" id="A0A2K9P1H8"/>
<dbReference type="EMBL" id="CP020991">
    <property type="protein sequence ID" value="AUO19100.1"/>
    <property type="molecule type" value="Genomic_DNA"/>
</dbReference>
<evidence type="ECO:0000256" key="6">
    <source>
        <dbReference type="ARBA" id="ARBA00022806"/>
    </source>
</evidence>
<evidence type="ECO:0000256" key="13">
    <source>
        <dbReference type="HAMAP-Rule" id="MF_00969"/>
    </source>
</evidence>
<dbReference type="InterPro" id="IPR001650">
    <property type="entry name" value="Helicase_C-like"/>
</dbReference>
<evidence type="ECO:0000256" key="10">
    <source>
        <dbReference type="ARBA" id="ARBA00061104"/>
    </source>
</evidence>
<keyword evidence="7 13" id="KW-0067">ATP-binding</keyword>
<keyword evidence="2 13" id="KW-0963">Cytoplasm</keyword>
<dbReference type="Gene3D" id="3.30.2060.10">
    <property type="entry name" value="Penicillin-binding protein 1b domain"/>
    <property type="match status" value="1"/>
</dbReference>
<dbReference type="SUPFAM" id="SSF52540">
    <property type="entry name" value="P-loop containing nucleoside triphosphate hydrolases"/>
    <property type="match status" value="4"/>
</dbReference>
<keyword evidence="3 13" id="KW-0547">Nucleotide-binding</keyword>
<evidence type="ECO:0000259" key="15">
    <source>
        <dbReference type="PROSITE" id="PS51194"/>
    </source>
</evidence>
<keyword evidence="5 13" id="KW-0378">Hydrolase</keyword>
<comment type="subcellular location">
    <subcellularLocation>
        <location evidence="1 13">Cytoplasm</location>
    </subcellularLocation>
</comment>
<dbReference type="InterPro" id="IPR003711">
    <property type="entry name" value="CarD-like/TRCF_RID"/>
</dbReference>
<evidence type="ECO:0000256" key="12">
    <source>
        <dbReference type="ARBA" id="ARBA00070128"/>
    </source>
</evidence>
<evidence type="ECO:0000313" key="17">
    <source>
        <dbReference type="Proteomes" id="UP000235589"/>
    </source>
</evidence>
<evidence type="ECO:0000313" key="16">
    <source>
        <dbReference type="EMBL" id="AUO19100.1"/>
    </source>
</evidence>
<reference evidence="16 17" key="1">
    <citation type="submission" date="2017-04" db="EMBL/GenBank/DDBJ databases">
        <title>Monoglobus pectinilyticus 14 draft genome.</title>
        <authorList>
            <person name="Kim C."/>
            <person name="Rosendale D.I."/>
            <person name="Kelly W.J."/>
            <person name="Tannock G.W."/>
            <person name="Patchett M.L."/>
            <person name="Jordens J.Z."/>
        </authorList>
    </citation>
    <scope>NUCLEOTIDE SEQUENCE [LARGE SCALE GENOMIC DNA]</scope>
    <source>
        <strain evidence="16 17">14</strain>
    </source>
</reference>
<dbReference type="PANTHER" id="PTHR47964:SF1">
    <property type="entry name" value="ATP-DEPENDENT DNA HELICASE HOMOLOG RECG, CHLOROPLASTIC"/>
    <property type="match status" value="1"/>
</dbReference>
<dbReference type="Gene3D" id="3.40.50.11180">
    <property type="match status" value="1"/>
</dbReference>
<evidence type="ECO:0000256" key="2">
    <source>
        <dbReference type="ARBA" id="ARBA00022490"/>
    </source>
</evidence>
<dbReference type="KEGG" id="mpec:B9O19_00926"/>
<keyword evidence="8 13" id="KW-0238">DNA-binding</keyword>
<dbReference type="InterPro" id="IPR027417">
    <property type="entry name" value="P-loop_NTPase"/>
</dbReference>
<keyword evidence="4 13" id="KW-0227">DNA damage</keyword>
<gene>
    <name evidence="13" type="primary">mfd</name>
    <name evidence="16" type="ORF">B9O19_00926</name>
</gene>
<evidence type="ECO:0000256" key="8">
    <source>
        <dbReference type="ARBA" id="ARBA00023125"/>
    </source>
</evidence>
<dbReference type="SUPFAM" id="SSF141259">
    <property type="entry name" value="CarD-like"/>
    <property type="match status" value="1"/>
</dbReference>
<evidence type="ECO:0000256" key="1">
    <source>
        <dbReference type="ARBA" id="ARBA00004496"/>
    </source>
</evidence>
<dbReference type="Pfam" id="PF03461">
    <property type="entry name" value="TRCF"/>
    <property type="match status" value="1"/>
</dbReference>
<dbReference type="Pfam" id="PF00271">
    <property type="entry name" value="Helicase_C"/>
    <property type="match status" value="1"/>
</dbReference>
<dbReference type="FunFam" id="3.40.50.300:FF:000546">
    <property type="entry name" value="Transcription-repair-coupling factor"/>
    <property type="match status" value="1"/>
</dbReference>
<dbReference type="SMART" id="SM00982">
    <property type="entry name" value="TRCF"/>
    <property type="match status" value="1"/>
</dbReference>
<dbReference type="PROSITE" id="PS51194">
    <property type="entry name" value="HELICASE_CTER"/>
    <property type="match status" value="1"/>
</dbReference>
<evidence type="ECO:0000256" key="5">
    <source>
        <dbReference type="ARBA" id="ARBA00022801"/>
    </source>
</evidence>
<dbReference type="Pfam" id="PF02559">
    <property type="entry name" value="CarD_TRCF_RID"/>
    <property type="match status" value="1"/>
</dbReference>
<dbReference type="Gene3D" id="3.40.50.300">
    <property type="entry name" value="P-loop containing nucleotide triphosphate hydrolases"/>
    <property type="match status" value="2"/>
</dbReference>
<dbReference type="InterPro" id="IPR037235">
    <property type="entry name" value="TRCF-like_C_D7"/>
</dbReference>
<dbReference type="EC" id="3.6.4.-" evidence="13"/>
<dbReference type="SMART" id="SM01058">
    <property type="entry name" value="CarD_TRCF"/>
    <property type="match status" value="1"/>
</dbReference>
<keyword evidence="17" id="KW-1185">Reference proteome</keyword>
<dbReference type="Proteomes" id="UP000235589">
    <property type="component" value="Chromosome"/>
</dbReference>
<dbReference type="SUPFAM" id="SSF143517">
    <property type="entry name" value="TRCF domain-like"/>
    <property type="match status" value="1"/>
</dbReference>
<comment type="similarity">
    <text evidence="10 13">In the N-terminal section; belongs to the UvrB family.</text>
</comment>
<comment type="similarity">
    <text evidence="11 13">In the C-terminal section; belongs to the helicase family. RecG subfamily.</text>
</comment>
<sequence length="1179" mass="133875">MAMKTNGFYEVMEDLADFEELAGALQKNITPINVAGVSDSVRAHLAFCVSEKFQAPILLVAENEAAAMEIADDLRFFSGAEVLYYGNSDILFYDVDVKSHEIQKQRLEVLDYLFRNKGRRTYVVTTYSALLSVTIPFKKYQENVITLKVGDDIELETLIGKFESLGYKREELVEGAGQFSVRGGILDYFPYYSQYPLRIEFFDTEVDSIRTFDKDSQRTIDRCDEARITPAGELVPDDKERAKLVKKLNSLLSDTEKPVSEKSASVLNRDIERLKQGIRFPSIEKYIPYIYREKPTILDYLADDTIIFWCDGRRISEAYEGETVRFAEDITEMTERGIIPKADMEYFLPLKKAVKRLTAHRFVGVSGISNYSAEYRAKRTYAVGSKSLAGFQGKLEFLYESLRFYKSSQYRTVVLGGSEIRAKNLLNQLENEGFNCAYTDVLTELPPPGGIVITHGSISHGFEFPSTQTVVISDKEIFGHEKKKRKRYGKVKGEKIDNFTDLNMGDYVVHRNYGIGQYIGIEQLNVDGVRKDYLKIRFKGDDFLYVPTDQLDMVYKHIAKDGARIKMNKLGGGEWSRTKQRVKAAAADMAKELIDLYAKRANTPGISFPKDDEWQSDFEAKFPFEETDDQLRSIQEMKEDMEKPYPMDRLLCGDVGYGKTEVALRGAFKAVMAGYQVAYLVPTTILATQHFNTFKQRMKDYPINVAMLSRFCTAAEEKRIVKGLATGEIDVVIGTHKLLGKHIKYNKLGLLVIDEEQRFGVAHKEKIKEIRKEVDVLTLSATPIPRTLHMSLTGIRDMSIINEPPAERFPISTYVLEYDEDVIREAINKELGRGGQVYYLYNRIDGIFKVANRIAELVPSARIAVAHGRMHENELEQIMMDVSDGTIDVLVCTTIIETGLDIPNVNTIILENADRLGLAQLYQLRGRVGRSNRLAYAYLTYRRNKSLTPEAEKRLLAIKEFTEFGSGFKIAMRDLEIRGTGNLIGAQQHGHMEAVGYEMYCRLLEEATAEIKGIETKNETETQIDLPVSAYISDKYIKNHSQRIAAYKRIAAIKNQDELYDAYDEIEDRYGTVPPEVENLMEVALIKAYASSYNITEVIGNSERITVKFDPENIPDMKPCLELIDKYPGKISILTPNNPKLAIKLVPLSSDKGGKNYLAQIKEMMSFLSEQSKANLNKL</sequence>
<feature type="domain" description="Helicase C-terminal" evidence="15">
    <location>
        <begin position="810"/>
        <end position="976"/>
    </location>
</feature>
<protein>
    <recommendedName>
        <fullName evidence="12 13">Transcription-repair-coupling factor</fullName>
        <shortName evidence="13">TRCF</shortName>
        <ecNumber evidence="13">3.6.4.-</ecNumber>
    </recommendedName>
</protein>
<dbReference type="PANTHER" id="PTHR47964">
    <property type="entry name" value="ATP-DEPENDENT DNA HELICASE HOMOLOG RECG, CHLOROPLASTIC"/>
    <property type="match status" value="1"/>
</dbReference>
<evidence type="ECO:0000256" key="11">
    <source>
        <dbReference type="ARBA" id="ARBA00061399"/>
    </source>
</evidence>
<dbReference type="GO" id="GO:0000716">
    <property type="term" value="P:transcription-coupled nucleotide-excision repair, DNA damage recognition"/>
    <property type="evidence" value="ECO:0007669"/>
    <property type="project" value="UniProtKB-UniRule"/>
</dbReference>
<dbReference type="GO" id="GO:0003678">
    <property type="term" value="F:DNA helicase activity"/>
    <property type="evidence" value="ECO:0007669"/>
    <property type="project" value="TreeGrafter"/>
</dbReference>
<dbReference type="InterPro" id="IPR041471">
    <property type="entry name" value="UvrB_inter"/>
</dbReference>
<dbReference type="Pfam" id="PF17757">
    <property type="entry name" value="UvrB_inter"/>
    <property type="match status" value="1"/>
</dbReference>
<proteinExistence type="inferred from homology"/>
<organism evidence="16 17">
    <name type="scientific">Monoglobus pectinilyticus</name>
    <dbReference type="NCBI Taxonomy" id="1981510"/>
    <lineage>
        <taxon>Bacteria</taxon>
        <taxon>Bacillati</taxon>
        <taxon>Bacillota</taxon>
        <taxon>Clostridia</taxon>
        <taxon>Monoglobales</taxon>
        <taxon>Monoglobaceae</taxon>
        <taxon>Monoglobus</taxon>
    </lineage>
</organism>
<dbReference type="InterPro" id="IPR011545">
    <property type="entry name" value="DEAD/DEAH_box_helicase_dom"/>
</dbReference>
<dbReference type="SMART" id="SM00490">
    <property type="entry name" value="HELICc"/>
    <property type="match status" value="1"/>
</dbReference>
<evidence type="ECO:0000256" key="9">
    <source>
        <dbReference type="ARBA" id="ARBA00023204"/>
    </source>
</evidence>
<dbReference type="Gene3D" id="2.40.10.170">
    <property type="match status" value="1"/>
</dbReference>
<dbReference type="PROSITE" id="PS51192">
    <property type="entry name" value="HELICASE_ATP_BIND_1"/>
    <property type="match status" value="1"/>
</dbReference>
<dbReference type="InterPro" id="IPR004576">
    <property type="entry name" value="Mfd"/>
</dbReference>
<dbReference type="Pfam" id="PF00270">
    <property type="entry name" value="DEAD"/>
    <property type="match status" value="1"/>
</dbReference>
<dbReference type="Gene3D" id="3.90.1150.50">
    <property type="entry name" value="Transcription-repair-coupling factor, D7 domain"/>
    <property type="match status" value="1"/>
</dbReference>
<dbReference type="GO" id="GO:0003684">
    <property type="term" value="F:damaged DNA binding"/>
    <property type="evidence" value="ECO:0007669"/>
    <property type="project" value="InterPro"/>
</dbReference>
<dbReference type="GO" id="GO:0016787">
    <property type="term" value="F:hydrolase activity"/>
    <property type="evidence" value="ECO:0007669"/>
    <property type="project" value="UniProtKB-KW"/>
</dbReference>
<comment type="function">
    <text evidence="13">Couples transcription and DNA repair by recognizing RNA polymerase (RNAP) stalled at DNA lesions. Mediates ATP-dependent release of RNAP and its truncated transcript from the DNA, and recruitment of nucleotide excision repair machinery to the damaged site.</text>
</comment>
<name>A0A2K9P1H8_9FIRM</name>
<dbReference type="InterPro" id="IPR014001">
    <property type="entry name" value="Helicase_ATP-bd"/>
</dbReference>
<dbReference type="GO" id="GO:0005524">
    <property type="term" value="F:ATP binding"/>
    <property type="evidence" value="ECO:0007669"/>
    <property type="project" value="UniProtKB-UniRule"/>
</dbReference>
<dbReference type="InterPro" id="IPR036101">
    <property type="entry name" value="CarD-like/TRCF_RID_sf"/>
</dbReference>
<dbReference type="CDD" id="cd17991">
    <property type="entry name" value="DEXHc_TRCF"/>
    <property type="match status" value="1"/>
</dbReference>
<keyword evidence="6" id="KW-0347">Helicase</keyword>
<dbReference type="HAMAP" id="MF_00969">
    <property type="entry name" value="TRCF"/>
    <property type="match status" value="1"/>
</dbReference>
<evidence type="ECO:0000256" key="4">
    <source>
        <dbReference type="ARBA" id="ARBA00022763"/>
    </source>
</evidence>
<feature type="domain" description="Helicase ATP-binding" evidence="14">
    <location>
        <begin position="640"/>
        <end position="801"/>
    </location>
</feature>
<dbReference type="GO" id="GO:0006355">
    <property type="term" value="P:regulation of DNA-templated transcription"/>
    <property type="evidence" value="ECO:0007669"/>
    <property type="project" value="UniProtKB-UniRule"/>
</dbReference>
<dbReference type="SMART" id="SM00487">
    <property type="entry name" value="DEXDc"/>
    <property type="match status" value="1"/>
</dbReference>
<dbReference type="InterPro" id="IPR047112">
    <property type="entry name" value="RecG/Mfd"/>
</dbReference>
<evidence type="ECO:0000256" key="7">
    <source>
        <dbReference type="ARBA" id="ARBA00022840"/>
    </source>
</evidence>
<evidence type="ECO:0000256" key="3">
    <source>
        <dbReference type="ARBA" id="ARBA00022741"/>
    </source>
</evidence>
<evidence type="ECO:0000259" key="14">
    <source>
        <dbReference type="PROSITE" id="PS51192"/>
    </source>
</evidence>
<keyword evidence="9 13" id="KW-0234">DNA repair</keyword>
<dbReference type="InterPro" id="IPR005118">
    <property type="entry name" value="TRCF_C"/>
</dbReference>